<evidence type="ECO:0000256" key="2">
    <source>
        <dbReference type="ARBA" id="ARBA00004922"/>
    </source>
</evidence>
<evidence type="ECO:0000313" key="14">
    <source>
        <dbReference type="Proteomes" id="UP000440578"/>
    </source>
</evidence>
<evidence type="ECO:0000256" key="4">
    <source>
        <dbReference type="ARBA" id="ARBA00022676"/>
    </source>
</evidence>
<evidence type="ECO:0000256" key="3">
    <source>
        <dbReference type="ARBA" id="ARBA00007222"/>
    </source>
</evidence>
<dbReference type="Proteomes" id="UP000440578">
    <property type="component" value="Unassembled WGS sequence"/>
</dbReference>
<evidence type="ECO:0000259" key="12">
    <source>
        <dbReference type="Pfam" id="PF16192"/>
    </source>
</evidence>
<evidence type="ECO:0000256" key="9">
    <source>
        <dbReference type="ARBA" id="ARBA00039583"/>
    </source>
</evidence>
<feature type="transmembrane region" description="Helical" evidence="10">
    <location>
        <begin position="623"/>
        <end position="643"/>
    </location>
</feature>
<organism evidence="13 14">
    <name type="scientific">Amphibalanus amphitrite</name>
    <name type="common">Striped barnacle</name>
    <name type="synonym">Balanus amphitrite</name>
    <dbReference type="NCBI Taxonomy" id="1232801"/>
    <lineage>
        <taxon>Eukaryota</taxon>
        <taxon>Metazoa</taxon>
        <taxon>Ecdysozoa</taxon>
        <taxon>Arthropoda</taxon>
        <taxon>Crustacea</taxon>
        <taxon>Multicrustacea</taxon>
        <taxon>Cirripedia</taxon>
        <taxon>Thoracica</taxon>
        <taxon>Thoracicalcarea</taxon>
        <taxon>Balanomorpha</taxon>
        <taxon>Balanoidea</taxon>
        <taxon>Balanidae</taxon>
        <taxon>Amphibalaninae</taxon>
        <taxon>Amphibalanus</taxon>
    </lineage>
</organism>
<dbReference type="GO" id="GO:0006493">
    <property type="term" value="P:protein O-linked glycosylation"/>
    <property type="evidence" value="ECO:0007669"/>
    <property type="project" value="InterPro"/>
</dbReference>
<proteinExistence type="inferred from homology"/>
<sequence length="738" mass="83629">MLSALLRQEVKVTEKRTEQARQPEGGGRLYAVVWWLSLVSLVIVTSLLRYYQIGDPPAVTWDEYHFLRFSQHYLNGTYFQDVHPPLGKMIIGGIGYLAGQNRTQLVNVKHVYQYPYDQWYIFMRMGVATFGILQVITSFLTVWEISRSLSAAFMTAVLIVCDPAAHALNRLVILDPILLWFILLSTFCGVKFASQRHNPFGLRWWLWMTATGVALGLTMAVKYVGAFVVALIGVQAVYDLWEQYCDLTASLWNLVKHVLARCVGLILVPLLLYLATFALHLQILDKGSTMPGIGLGSAQFRLSFPDNVIGQRTPPVVMYGAQVTILSTVPAIGYLTTSYDLYPPEFTAEHQILSFDMNMDELNAWAFKHADDEDIVDLRSPDYVPEPVMHGDLVRLLNVFTERHLQTHRLPAAITKHMYMACGYGEIGEFPEGGVWRVLVDDPSAEPGVTPLSAIHPGFRLISNRTGCALRPGISKYPEWGYHAWEAACDPKGLNLNDPSQVFQIDENVNPRIPAENLKERFQLSTIQRIIEMHRVMFASNQRLTFYEFEGEEGIQKHLSSRPWMWPVLYRGCPGHASDMHSLYFVGSPQVYFLNLAVLGLLPVLAVSYAYRRARQTTQTEPSRLVEGVVFLATGWALHYLPFWAMGRILYFHHYLPAFFFSTMITGLLTDAAIGRLEGFLRPGLRGFVRPTVVAAFTAFYVNSFITNWALAFGLVTVDDEAHPETIKDHFYFDSWLL</sequence>
<dbReference type="GO" id="GO:0000030">
    <property type="term" value="F:mannosyltransferase activity"/>
    <property type="evidence" value="ECO:0007669"/>
    <property type="project" value="InterPro"/>
</dbReference>
<feature type="transmembrane region" description="Helical" evidence="10">
    <location>
        <begin position="591"/>
        <end position="611"/>
    </location>
</feature>
<evidence type="ECO:0000256" key="6">
    <source>
        <dbReference type="ARBA" id="ARBA00022692"/>
    </source>
</evidence>
<evidence type="ECO:0000313" key="13">
    <source>
        <dbReference type="EMBL" id="KAF0289159.1"/>
    </source>
</evidence>
<keyword evidence="14" id="KW-1185">Reference proteome</keyword>
<feature type="transmembrane region" description="Helical" evidence="10">
    <location>
        <begin position="258"/>
        <end position="281"/>
    </location>
</feature>
<feature type="domain" description="Protein O-mannosyl-transferase C-terminal four TM" evidence="12">
    <location>
        <begin position="527"/>
        <end position="721"/>
    </location>
</feature>
<feature type="transmembrane region" description="Helical" evidence="10">
    <location>
        <begin position="205"/>
        <end position="238"/>
    </location>
</feature>
<evidence type="ECO:0000256" key="10">
    <source>
        <dbReference type="SAM" id="Phobius"/>
    </source>
</evidence>
<evidence type="ECO:0000256" key="8">
    <source>
        <dbReference type="ARBA" id="ARBA00023136"/>
    </source>
</evidence>
<feature type="domain" description="ArnT-like N-terminal" evidence="11">
    <location>
        <begin position="40"/>
        <end position="284"/>
    </location>
</feature>
<feature type="transmembrane region" description="Helical" evidence="10">
    <location>
        <begin position="694"/>
        <end position="718"/>
    </location>
</feature>
<dbReference type="EMBL" id="VIIS01002057">
    <property type="protein sequence ID" value="KAF0289159.1"/>
    <property type="molecule type" value="Genomic_DNA"/>
</dbReference>
<keyword evidence="8 10" id="KW-0472">Membrane</keyword>
<dbReference type="PANTHER" id="PTHR10050">
    <property type="entry name" value="DOLICHYL-PHOSPHATE-MANNOSE--PROTEIN MANNOSYLTRANSFERASE"/>
    <property type="match status" value="1"/>
</dbReference>
<dbReference type="GO" id="GO:0012505">
    <property type="term" value="C:endomembrane system"/>
    <property type="evidence" value="ECO:0007669"/>
    <property type="project" value="UniProtKB-SubCell"/>
</dbReference>
<dbReference type="UniPathway" id="UPA00378"/>
<keyword evidence="6 10" id="KW-0812">Transmembrane</keyword>
<keyword evidence="5 13" id="KW-0808">Transferase</keyword>
<comment type="pathway">
    <text evidence="2">Protein modification; protein glycosylation.</text>
</comment>
<dbReference type="OrthoDB" id="5561486at2759"/>
<dbReference type="AlphaFoldDB" id="A0A6A4V7L6"/>
<feature type="transmembrane region" description="Helical" evidence="10">
    <location>
        <begin position="119"/>
        <end position="142"/>
    </location>
</feature>
<feature type="transmembrane region" description="Helical" evidence="10">
    <location>
        <begin position="29"/>
        <end position="51"/>
    </location>
</feature>
<gene>
    <name evidence="13" type="primary">pomt2</name>
    <name evidence="13" type="ORF">FJT64_012518</name>
</gene>
<evidence type="ECO:0000256" key="5">
    <source>
        <dbReference type="ARBA" id="ARBA00022679"/>
    </source>
</evidence>
<accession>A0A6A4V7L6</accession>
<feature type="transmembrane region" description="Helical" evidence="10">
    <location>
        <begin position="149"/>
        <end position="167"/>
    </location>
</feature>
<reference evidence="13 14" key="1">
    <citation type="submission" date="2019-07" db="EMBL/GenBank/DDBJ databases">
        <title>Draft genome assembly of a fouling barnacle, Amphibalanus amphitrite (Darwin, 1854): The first reference genome for Thecostraca.</title>
        <authorList>
            <person name="Kim W."/>
        </authorList>
    </citation>
    <scope>NUCLEOTIDE SEQUENCE [LARGE SCALE GENOMIC DNA]</scope>
    <source>
        <strain evidence="13">SNU_AA5</strain>
        <tissue evidence="13">Soma without cirri and trophi</tissue>
    </source>
</reference>
<dbReference type="InterPro" id="IPR003342">
    <property type="entry name" value="ArnT-like_N"/>
</dbReference>
<dbReference type="Pfam" id="PF16192">
    <property type="entry name" value="PMT_4TMC"/>
    <property type="match status" value="1"/>
</dbReference>
<dbReference type="InterPro" id="IPR027005">
    <property type="entry name" value="PMT-like"/>
</dbReference>
<comment type="similarity">
    <text evidence="3">Belongs to the glycosyltransferase 39 family.</text>
</comment>
<protein>
    <recommendedName>
        <fullName evidence="9">Protein O-mannosyl-transferase 2</fullName>
    </recommendedName>
</protein>
<dbReference type="InterPro" id="IPR032421">
    <property type="entry name" value="PMT_4TMC"/>
</dbReference>
<comment type="caution">
    <text evidence="13">The sequence shown here is derived from an EMBL/GenBank/DDBJ whole genome shotgun (WGS) entry which is preliminary data.</text>
</comment>
<dbReference type="Pfam" id="PF02366">
    <property type="entry name" value="PMT"/>
    <property type="match status" value="1"/>
</dbReference>
<evidence type="ECO:0000259" key="11">
    <source>
        <dbReference type="Pfam" id="PF02366"/>
    </source>
</evidence>
<evidence type="ECO:0000256" key="1">
    <source>
        <dbReference type="ARBA" id="ARBA00004127"/>
    </source>
</evidence>
<dbReference type="SUPFAM" id="SSF82109">
    <property type="entry name" value="MIR domain"/>
    <property type="match status" value="1"/>
</dbReference>
<comment type="subcellular location">
    <subcellularLocation>
        <location evidence="1">Endomembrane system</location>
        <topology evidence="1">Multi-pass membrane protein</topology>
    </subcellularLocation>
</comment>
<feature type="transmembrane region" description="Helical" evidence="10">
    <location>
        <begin position="173"/>
        <end position="193"/>
    </location>
</feature>
<keyword evidence="7 10" id="KW-1133">Transmembrane helix</keyword>
<name>A0A6A4V7L6_AMPAM</name>
<evidence type="ECO:0000256" key="7">
    <source>
        <dbReference type="ARBA" id="ARBA00022989"/>
    </source>
</evidence>
<dbReference type="PANTHER" id="PTHR10050:SF46">
    <property type="entry name" value="PROTEIN O-MANNOSYL-TRANSFERASE 2"/>
    <property type="match status" value="1"/>
</dbReference>
<dbReference type="InterPro" id="IPR036300">
    <property type="entry name" value="MIR_dom_sf"/>
</dbReference>
<dbReference type="Gene3D" id="2.80.10.50">
    <property type="match status" value="1"/>
</dbReference>
<feature type="transmembrane region" description="Helical" evidence="10">
    <location>
        <begin position="655"/>
        <end position="674"/>
    </location>
</feature>
<dbReference type="GO" id="GO:0016020">
    <property type="term" value="C:membrane"/>
    <property type="evidence" value="ECO:0007669"/>
    <property type="project" value="InterPro"/>
</dbReference>
<keyword evidence="4" id="KW-0328">Glycosyltransferase</keyword>